<feature type="region of interest" description="Disordered" evidence="1">
    <location>
        <begin position="120"/>
        <end position="151"/>
    </location>
</feature>
<accession>A0AAV2NC94</accession>
<reference evidence="2" key="1">
    <citation type="submission" date="2024-04" db="EMBL/GenBank/DDBJ databases">
        <authorList>
            <consortium name="Molecular Ecology Group"/>
        </authorList>
    </citation>
    <scope>NUCLEOTIDE SEQUENCE</scope>
</reference>
<dbReference type="Proteomes" id="UP001497644">
    <property type="component" value="Chromosome 12"/>
</dbReference>
<gene>
    <name evidence="2" type="ORF">LPLAT_LOCUS3386</name>
</gene>
<keyword evidence="3" id="KW-1185">Reference proteome</keyword>
<name>A0AAV2NC94_9HYME</name>
<evidence type="ECO:0000313" key="3">
    <source>
        <dbReference type="Proteomes" id="UP001497644"/>
    </source>
</evidence>
<dbReference type="EMBL" id="OZ034835">
    <property type="protein sequence ID" value="CAL1677374.1"/>
    <property type="molecule type" value="Genomic_DNA"/>
</dbReference>
<organism evidence="2 3">
    <name type="scientific">Lasius platythorax</name>
    <dbReference type="NCBI Taxonomy" id="488582"/>
    <lineage>
        <taxon>Eukaryota</taxon>
        <taxon>Metazoa</taxon>
        <taxon>Ecdysozoa</taxon>
        <taxon>Arthropoda</taxon>
        <taxon>Hexapoda</taxon>
        <taxon>Insecta</taxon>
        <taxon>Pterygota</taxon>
        <taxon>Neoptera</taxon>
        <taxon>Endopterygota</taxon>
        <taxon>Hymenoptera</taxon>
        <taxon>Apocrita</taxon>
        <taxon>Aculeata</taxon>
        <taxon>Formicoidea</taxon>
        <taxon>Formicidae</taxon>
        <taxon>Formicinae</taxon>
        <taxon>Lasius</taxon>
        <taxon>Lasius</taxon>
    </lineage>
</organism>
<evidence type="ECO:0000256" key="1">
    <source>
        <dbReference type="SAM" id="MobiDB-lite"/>
    </source>
</evidence>
<sequence length="180" mass="21011">MVDWQTFKSRYQVIFREIRHQYTRFWEQLHDLAETDERRWYTTQDDIQPLVYNPGARIREFRETREQETQTLPAPGCHTGSQTDPAPALITDASLLELPRSLRTNRRWELRINPTATQSGRVGLISPLPRGPSPPPVDQTGRRGVFRRGENRRRVECMRSSRRLDVLPEETPEIDSGSTV</sequence>
<dbReference type="AlphaFoldDB" id="A0AAV2NC94"/>
<proteinExistence type="predicted"/>
<evidence type="ECO:0000313" key="2">
    <source>
        <dbReference type="EMBL" id="CAL1677374.1"/>
    </source>
</evidence>
<protein>
    <submittedName>
        <fullName evidence="2">Uncharacterized protein</fullName>
    </submittedName>
</protein>